<dbReference type="InterPro" id="IPR011043">
    <property type="entry name" value="Gal_Oxase/kelch_b-propeller"/>
</dbReference>
<dbReference type="PANTHER" id="PTHR36220:SF1">
    <property type="entry name" value="GAMMA TUBULIN COMPLEX COMPONENT C-TERMINAL DOMAIN-CONTAINING PROTEIN"/>
    <property type="match status" value="1"/>
</dbReference>
<accession>A0AAD3CV58</accession>
<evidence type="ECO:0000256" key="2">
    <source>
        <dbReference type="ARBA" id="ARBA00022737"/>
    </source>
</evidence>
<keyword evidence="1 6" id="KW-0732">Signal</keyword>
<evidence type="ECO:0000256" key="1">
    <source>
        <dbReference type="ARBA" id="ARBA00022729"/>
    </source>
</evidence>
<evidence type="ECO:0000256" key="4">
    <source>
        <dbReference type="PROSITE-ProRule" id="PRU00803"/>
    </source>
</evidence>
<feature type="chain" id="PRO_5042267292" evidence="6">
    <location>
        <begin position="22"/>
        <end position="642"/>
    </location>
</feature>
<dbReference type="Gene3D" id="2.130.10.130">
    <property type="entry name" value="Integrin alpha, N-terminal"/>
    <property type="match status" value="1"/>
</dbReference>
<dbReference type="SUPFAM" id="SSF50965">
    <property type="entry name" value="Galactose oxidase, central domain"/>
    <property type="match status" value="1"/>
</dbReference>
<dbReference type="InterPro" id="IPR013519">
    <property type="entry name" value="Int_alpha_beta-p"/>
</dbReference>
<dbReference type="EMBL" id="BLLK01000045">
    <property type="protein sequence ID" value="GFH51711.1"/>
    <property type="molecule type" value="Genomic_DNA"/>
</dbReference>
<feature type="signal peptide" evidence="6">
    <location>
        <begin position="1"/>
        <end position="21"/>
    </location>
</feature>
<proteinExistence type="predicted"/>
<feature type="compositionally biased region" description="Polar residues" evidence="5">
    <location>
        <begin position="528"/>
        <end position="600"/>
    </location>
</feature>
<comment type="caution">
    <text evidence="7">The sequence shown here is derived from an EMBL/GenBank/DDBJ whole genome shotgun (WGS) entry which is preliminary data.</text>
</comment>
<reference evidence="7 8" key="1">
    <citation type="journal article" date="2021" name="Sci. Rep.">
        <title>The genome of the diatom Chaetoceros tenuissimus carries an ancient integrated fragment of an extant virus.</title>
        <authorList>
            <person name="Hongo Y."/>
            <person name="Kimura K."/>
            <person name="Takaki Y."/>
            <person name="Yoshida Y."/>
            <person name="Baba S."/>
            <person name="Kobayashi G."/>
            <person name="Nagasaki K."/>
            <person name="Hano T."/>
            <person name="Tomaru Y."/>
        </authorList>
    </citation>
    <scope>NUCLEOTIDE SEQUENCE [LARGE SCALE GENOMIC DNA]</scope>
    <source>
        <strain evidence="7 8">NIES-3715</strain>
    </source>
</reference>
<keyword evidence="3" id="KW-0325">Glycoprotein</keyword>
<organism evidence="7 8">
    <name type="scientific">Chaetoceros tenuissimus</name>
    <dbReference type="NCBI Taxonomy" id="426638"/>
    <lineage>
        <taxon>Eukaryota</taxon>
        <taxon>Sar</taxon>
        <taxon>Stramenopiles</taxon>
        <taxon>Ochrophyta</taxon>
        <taxon>Bacillariophyta</taxon>
        <taxon>Coscinodiscophyceae</taxon>
        <taxon>Chaetocerotophycidae</taxon>
        <taxon>Chaetocerotales</taxon>
        <taxon>Chaetocerotaceae</taxon>
        <taxon>Chaetoceros</taxon>
    </lineage>
</organism>
<keyword evidence="8" id="KW-1185">Reference proteome</keyword>
<dbReference type="Proteomes" id="UP001054902">
    <property type="component" value="Unassembled WGS sequence"/>
</dbReference>
<feature type="repeat" description="FG-GAP" evidence="4">
    <location>
        <begin position="285"/>
        <end position="338"/>
    </location>
</feature>
<keyword evidence="2" id="KW-0677">Repeat</keyword>
<dbReference type="Pfam" id="PF14312">
    <property type="entry name" value="FG-GAP_2"/>
    <property type="match status" value="1"/>
</dbReference>
<gene>
    <name evidence="7" type="ORF">CTEN210_08187</name>
</gene>
<dbReference type="PANTHER" id="PTHR36220">
    <property type="entry name" value="UNNAMED PRODUCT"/>
    <property type="match status" value="1"/>
</dbReference>
<evidence type="ECO:0000256" key="3">
    <source>
        <dbReference type="ARBA" id="ARBA00023180"/>
    </source>
</evidence>
<dbReference type="InterPro" id="IPR028994">
    <property type="entry name" value="Integrin_alpha_N"/>
</dbReference>
<evidence type="ECO:0000313" key="8">
    <source>
        <dbReference type="Proteomes" id="UP001054902"/>
    </source>
</evidence>
<protein>
    <submittedName>
        <fullName evidence="7">Uncharacterized protein</fullName>
    </submittedName>
</protein>
<dbReference type="PROSITE" id="PS51470">
    <property type="entry name" value="FG_GAP"/>
    <property type="match status" value="1"/>
</dbReference>
<feature type="region of interest" description="Disordered" evidence="5">
    <location>
        <begin position="454"/>
        <end position="602"/>
    </location>
</feature>
<feature type="compositionally biased region" description="Low complexity" evidence="5">
    <location>
        <begin position="499"/>
        <end position="527"/>
    </location>
</feature>
<evidence type="ECO:0000256" key="5">
    <source>
        <dbReference type="SAM" id="MobiDB-lite"/>
    </source>
</evidence>
<dbReference type="InterPro" id="IPR013517">
    <property type="entry name" value="FG-GAP"/>
</dbReference>
<evidence type="ECO:0000256" key="6">
    <source>
        <dbReference type="SAM" id="SignalP"/>
    </source>
</evidence>
<evidence type="ECO:0000313" key="7">
    <source>
        <dbReference type="EMBL" id="GFH51711.1"/>
    </source>
</evidence>
<feature type="compositionally biased region" description="Low complexity" evidence="5">
    <location>
        <begin position="454"/>
        <end position="469"/>
    </location>
</feature>
<feature type="compositionally biased region" description="Polar residues" evidence="5">
    <location>
        <begin position="470"/>
        <end position="498"/>
    </location>
</feature>
<sequence>MKILSLGVAYITLTLFSRAEASEDKSSVSSVQFQSRELGVCGEWAKRGDTLKGNQEFDYYGTATASTRDGKVIAVSAQSNNGVGYVKVFSVSPLTNERTLLGNKILPVNWRGDPIVAKSLSLSDNGLSIAIANVENANFASDPPTMSGGASVYDFEETTNSWVMRGEMIPMFGLLYQSSASVALSGDGQSYIFSSSGSAMGIHAKTKIYEWNDTYKKWTQKGKSISERTPAVYITDKTSVSMSRDGNTIAIGSSRNSKNAGGESGKYHGRVRIFKYSLFAQDWIQEGADILGNEGYSYFGSSVSLDDDGLTFIAGASGSNFNQGSAKIFKLSDKEWVQMGNEIIGPSKESFFGTSVAISSLPDNEFVIASGAYGDEQNSGTISVFKFQQASSSWVPLGGVISDVGLSHFFGTSIAMTNNGRSIVAGAPMSSYNGRNSGSAYVYGLEEVSCAPTISPTSSPTLTTSSNPSMQPTSEPSSFPSLAPTSLPTISEMPSLSITPSASPSTSNLPSLSPSGIPTTVPSTSPTKSFRPSHTPSETHSSFPSSQPSAEPTQSPTFSPSSLPSVKPTSTPSFHPSKLPTTSPSVSIHPSSKPSKSVAPTNPMIVSAKKNTDTMSLSSANARLTSVSTIIVGLAALSMLFV</sequence>
<dbReference type="CDD" id="cd22541">
    <property type="entry name" value="SP5_N"/>
    <property type="match status" value="1"/>
</dbReference>
<name>A0AAD3CV58_9STRA</name>
<dbReference type="AlphaFoldDB" id="A0AAD3CV58"/>